<dbReference type="Proteomes" id="UP000297714">
    <property type="component" value="Unassembled WGS sequence"/>
</dbReference>
<dbReference type="PIRSF" id="PIRSF038958">
    <property type="entry name" value="PG_synth_SpoVB"/>
    <property type="match status" value="1"/>
</dbReference>
<evidence type="ECO:0000313" key="8">
    <source>
        <dbReference type="Proteomes" id="UP000297714"/>
    </source>
</evidence>
<name>A0A4Z0Y0B3_9FIRM</name>
<feature type="transmembrane region" description="Helical" evidence="6">
    <location>
        <begin position="86"/>
        <end position="109"/>
    </location>
</feature>
<dbReference type="PANTHER" id="PTHR30250:SF21">
    <property type="entry name" value="LIPID II FLIPPASE MURJ"/>
    <property type="match status" value="1"/>
</dbReference>
<dbReference type="GO" id="GO:0005886">
    <property type="term" value="C:plasma membrane"/>
    <property type="evidence" value="ECO:0007669"/>
    <property type="project" value="UniProtKB-SubCell"/>
</dbReference>
<comment type="subcellular location">
    <subcellularLocation>
        <location evidence="1">Cell membrane</location>
        <topology evidence="1">Multi-pass membrane protein</topology>
    </subcellularLocation>
</comment>
<dbReference type="InterPro" id="IPR050833">
    <property type="entry name" value="Poly_Biosynth_Transport"/>
</dbReference>
<evidence type="ECO:0000256" key="3">
    <source>
        <dbReference type="ARBA" id="ARBA00022692"/>
    </source>
</evidence>
<dbReference type="InterPro" id="IPR024923">
    <property type="entry name" value="PG_synth_SpoVB"/>
</dbReference>
<feature type="transmembrane region" description="Helical" evidence="6">
    <location>
        <begin position="269"/>
        <end position="286"/>
    </location>
</feature>
<dbReference type="RefSeq" id="WP_135657743.1">
    <property type="nucleotide sequence ID" value="NZ_JAJUFJ010000002.1"/>
</dbReference>
<feature type="transmembrane region" description="Helical" evidence="6">
    <location>
        <begin position="428"/>
        <end position="449"/>
    </location>
</feature>
<feature type="transmembrane region" description="Helical" evidence="6">
    <location>
        <begin position="345"/>
        <end position="363"/>
    </location>
</feature>
<evidence type="ECO:0000313" key="7">
    <source>
        <dbReference type="EMBL" id="TGJ77329.1"/>
    </source>
</evidence>
<feature type="transmembrane region" description="Helical" evidence="6">
    <location>
        <begin position="210"/>
        <end position="229"/>
    </location>
</feature>
<dbReference type="InterPro" id="IPR002797">
    <property type="entry name" value="Polysacc_synth"/>
</dbReference>
<feature type="transmembrane region" description="Helical" evidence="6">
    <location>
        <begin position="7"/>
        <end position="27"/>
    </location>
</feature>
<keyword evidence="3 6" id="KW-0812">Transmembrane</keyword>
<evidence type="ECO:0000256" key="2">
    <source>
        <dbReference type="ARBA" id="ARBA00022475"/>
    </source>
</evidence>
<evidence type="ECO:0000256" key="4">
    <source>
        <dbReference type="ARBA" id="ARBA00022989"/>
    </source>
</evidence>
<keyword evidence="2" id="KW-1003">Cell membrane</keyword>
<reference evidence="7 8" key="1">
    <citation type="submission" date="2019-04" db="EMBL/GenBank/DDBJ databases">
        <authorList>
            <person name="Poehlein A."/>
            <person name="Bengelsdorf F.R."/>
            <person name="Duerre P."/>
            <person name="Daniel R."/>
        </authorList>
    </citation>
    <scope>NUCLEOTIDE SEQUENCE [LARGE SCALE GENOMIC DNA]</scope>
    <source>
        <strain evidence="7 8">BS-1</strain>
    </source>
</reference>
<comment type="caution">
    <text evidence="7">The sequence shown here is derived from an EMBL/GenBank/DDBJ whole genome shotgun (WGS) entry which is preliminary data.</text>
</comment>
<feature type="transmembrane region" description="Helical" evidence="6">
    <location>
        <begin position="42"/>
        <end position="65"/>
    </location>
</feature>
<feature type="transmembrane region" description="Helical" evidence="6">
    <location>
        <begin position="175"/>
        <end position="198"/>
    </location>
</feature>
<protein>
    <submittedName>
        <fullName evidence="7">Stage V sporulation protein B</fullName>
    </submittedName>
</protein>
<keyword evidence="8" id="KW-1185">Reference proteome</keyword>
<keyword evidence="4 6" id="KW-1133">Transmembrane helix</keyword>
<dbReference type="PANTHER" id="PTHR30250">
    <property type="entry name" value="PST FAMILY PREDICTED COLANIC ACID TRANSPORTER"/>
    <property type="match status" value="1"/>
</dbReference>
<dbReference type="EMBL" id="SRMQ01000002">
    <property type="protein sequence ID" value="TGJ77329.1"/>
    <property type="molecule type" value="Genomic_DNA"/>
</dbReference>
<proteinExistence type="predicted"/>
<evidence type="ECO:0000256" key="6">
    <source>
        <dbReference type="SAM" id="Phobius"/>
    </source>
</evidence>
<feature type="transmembrane region" description="Helical" evidence="6">
    <location>
        <begin position="152"/>
        <end position="169"/>
    </location>
</feature>
<dbReference type="Pfam" id="PF01943">
    <property type="entry name" value="Polysacc_synt"/>
    <property type="match status" value="1"/>
</dbReference>
<keyword evidence="5 6" id="KW-0472">Membrane</keyword>
<feature type="transmembrane region" description="Helical" evidence="6">
    <location>
        <begin position="384"/>
        <end position="408"/>
    </location>
</feature>
<sequence>MRKRVFYINAAILTSSSVLLRLSNIWFRMFICSKIGAAGMGLYQLVLSVFFLGITLCTSGIGLAVTRLVSEGRGTKSSVRQCTLCALALSLLGASALFFGADFIAHWFIGNASAAMPLKLLAPGLPFIAICSCLKGYFLAIRNTLVPVCSDFLEQFVTIGASLLLLFSMSNALDALMLGSTIGEVFDCTFMIVLYHLFANRNKLSKAKSSGVFQSILHIAGPILFGSFFRNLLSSTENMLIPKGLKKYGAGDSGALAQYGVIQGMVMPILYFPYSFLTSLSMLLIPEMAEANAEGKQKAIQRVVEKAFRCTLMFSFFICSLFIFFADDLGMLFYKSREVGNILRIMAPIVPLMYLDSVVDGLLKGLDQQMYSLKYNFSDSIMRVILIAVFVPMFGLRAYITVLFLSEIYNASLSINRLLNVTTLEVDIWEWIVTPAVGAALLYYILLLIQKVSFISI</sequence>
<feature type="transmembrane region" description="Helical" evidence="6">
    <location>
        <begin position="121"/>
        <end position="140"/>
    </location>
</feature>
<accession>A0A4Z0Y0B3</accession>
<dbReference type="OrthoDB" id="9775950at2"/>
<feature type="transmembrane region" description="Helical" evidence="6">
    <location>
        <begin position="307"/>
        <end position="325"/>
    </location>
</feature>
<gene>
    <name evidence="7" type="primary">spoVB</name>
    <name evidence="7" type="ORF">CAGA_06980</name>
</gene>
<evidence type="ECO:0000256" key="1">
    <source>
        <dbReference type="ARBA" id="ARBA00004651"/>
    </source>
</evidence>
<evidence type="ECO:0000256" key="5">
    <source>
        <dbReference type="ARBA" id="ARBA00023136"/>
    </source>
</evidence>
<dbReference type="AlphaFoldDB" id="A0A4Z0Y0B3"/>
<organism evidence="7 8">
    <name type="scientific">Caproiciproducens galactitolivorans</name>
    <dbReference type="NCBI Taxonomy" id="642589"/>
    <lineage>
        <taxon>Bacteria</taxon>
        <taxon>Bacillati</taxon>
        <taxon>Bacillota</taxon>
        <taxon>Clostridia</taxon>
        <taxon>Eubacteriales</taxon>
        <taxon>Acutalibacteraceae</taxon>
        <taxon>Caproiciproducens</taxon>
    </lineage>
</organism>